<sequence length="630" mass="68514">MMESINLDRSGNYGGNRGSQEHNMPSSSSGYPSTNSTLSTGQKKTDQVVLEFLYKTVEVVLLSRAYFQPTTPRRARFNLDIQELTHVRESLRPYRDNVGQPLFLDIFMGSTLLERWHISYTSGMQSKSPVDVINQLREVCRRIGILLRTVYCLVRILPAFPVGTRLKTQQEDLGHVVAGLQYAVGAVDADMRQQFDAAEPKQRYSFVPIETPFGMIQLSVLYRKRNDDLLAAIQLMAPASAATKQAAAPLPVGDLDEHVSLQTSRTLDNAVIQDYVPTTPKAHKVTPPSPILTAIPRTPGAAAMQVVQEDHDDGTSSISSDYSMMSRRNSSMDDVGHHRTSQPVRIPQSAARAPPAKAVAHPPAIAGRRDPNPTFQHAHSYDPADPLRQRPTTPLAAPYGYIHARPADNPIKQQQYQQPPSSYLSSTPPVHSPSPRLHPNSAPLPRASPRATSMPPTTTTMMSSNPPLDGFVLDAFKPGSLESTRSSSNGGGGSSLPPFSVFGNPTRATSALGVSQSPPFRGYSGELLSASPTTSTPPTRITFKERRGSVDVGSNWGISPDTPDAFGLGKDDTELCLPFAAKSTREATMNVSTFLQQLKQAPPLHGTGGSAMAAVELELAYFKQLRDELE</sequence>
<evidence type="ECO:0000313" key="4">
    <source>
        <dbReference type="EMBL" id="KAF0684526.1"/>
    </source>
</evidence>
<evidence type="ECO:0000256" key="1">
    <source>
        <dbReference type="ARBA" id="ARBA00023006"/>
    </source>
</evidence>
<dbReference type="PANTHER" id="PTHR13430:SF4">
    <property type="entry name" value="AUTOPHAGY-RELATED PROTEIN 13"/>
    <property type="match status" value="1"/>
</dbReference>
<dbReference type="GO" id="GO:0000423">
    <property type="term" value="P:mitophagy"/>
    <property type="evidence" value="ECO:0007669"/>
    <property type="project" value="TreeGrafter"/>
</dbReference>
<feature type="compositionally biased region" description="Low complexity" evidence="2">
    <location>
        <begin position="25"/>
        <end position="39"/>
    </location>
</feature>
<dbReference type="GO" id="GO:0034727">
    <property type="term" value="P:piecemeal microautophagy of the nucleus"/>
    <property type="evidence" value="ECO:0007669"/>
    <property type="project" value="TreeGrafter"/>
</dbReference>
<feature type="region of interest" description="Disordered" evidence="2">
    <location>
        <begin position="523"/>
        <end position="547"/>
    </location>
</feature>
<gene>
    <name evidence="5" type="primary">Aste57867_23525</name>
    <name evidence="4" type="ORF">As57867_023454</name>
    <name evidence="5" type="ORF">ASTE57867_23525</name>
</gene>
<name>A0A485LN19_9STRA</name>
<dbReference type="OrthoDB" id="70161at2759"/>
<feature type="region of interest" description="Disordered" evidence="2">
    <location>
        <begin position="328"/>
        <end position="394"/>
    </location>
</feature>
<protein>
    <submittedName>
        <fullName evidence="5">Aste57867_23525 protein</fullName>
    </submittedName>
</protein>
<dbReference type="Proteomes" id="UP000332933">
    <property type="component" value="Unassembled WGS sequence"/>
</dbReference>
<dbReference type="InterPro" id="IPR036570">
    <property type="entry name" value="HORMA_dom_sf"/>
</dbReference>
<accession>A0A485LN19</accession>
<feature type="region of interest" description="Disordered" evidence="2">
    <location>
        <begin position="412"/>
        <end position="463"/>
    </location>
</feature>
<feature type="region of interest" description="Disordered" evidence="2">
    <location>
        <begin position="479"/>
        <end position="502"/>
    </location>
</feature>
<feature type="compositionally biased region" description="Basic and acidic residues" evidence="2">
    <location>
        <begin position="379"/>
        <end position="388"/>
    </location>
</feature>
<dbReference type="AlphaFoldDB" id="A0A485LN19"/>
<organism evidence="5 6">
    <name type="scientific">Aphanomyces stellatus</name>
    <dbReference type="NCBI Taxonomy" id="120398"/>
    <lineage>
        <taxon>Eukaryota</taxon>
        <taxon>Sar</taxon>
        <taxon>Stramenopiles</taxon>
        <taxon>Oomycota</taxon>
        <taxon>Saprolegniomycetes</taxon>
        <taxon>Saprolegniales</taxon>
        <taxon>Verrucalvaceae</taxon>
        <taxon>Aphanomyces</taxon>
    </lineage>
</organism>
<feature type="compositionally biased region" description="Low complexity" evidence="2">
    <location>
        <begin position="347"/>
        <end position="366"/>
    </location>
</feature>
<feature type="compositionally biased region" description="Low complexity" evidence="2">
    <location>
        <begin position="413"/>
        <end position="429"/>
    </location>
</feature>
<evidence type="ECO:0000256" key="2">
    <source>
        <dbReference type="SAM" id="MobiDB-lite"/>
    </source>
</evidence>
<reference evidence="5 6" key="1">
    <citation type="submission" date="2019-03" db="EMBL/GenBank/DDBJ databases">
        <authorList>
            <person name="Gaulin E."/>
            <person name="Dumas B."/>
        </authorList>
    </citation>
    <scope>NUCLEOTIDE SEQUENCE [LARGE SCALE GENOMIC DNA]</scope>
    <source>
        <strain evidence="5">CBS 568.67</strain>
    </source>
</reference>
<keyword evidence="1" id="KW-0072">Autophagy</keyword>
<dbReference type="GO" id="GO:0034497">
    <property type="term" value="P:protein localization to phagophore assembly site"/>
    <property type="evidence" value="ECO:0007669"/>
    <property type="project" value="TreeGrafter"/>
</dbReference>
<proteinExistence type="predicted"/>
<evidence type="ECO:0000259" key="3">
    <source>
        <dbReference type="Pfam" id="PF10033"/>
    </source>
</evidence>
<feature type="domain" description="Autophagy-related protein 13 N-terminal" evidence="3">
    <location>
        <begin position="111"/>
        <end position="225"/>
    </location>
</feature>
<dbReference type="GO" id="GO:0005829">
    <property type="term" value="C:cytosol"/>
    <property type="evidence" value="ECO:0007669"/>
    <property type="project" value="TreeGrafter"/>
</dbReference>
<dbReference type="InterPro" id="IPR040182">
    <property type="entry name" value="ATG13"/>
</dbReference>
<dbReference type="GO" id="GO:0000407">
    <property type="term" value="C:phagophore assembly site"/>
    <property type="evidence" value="ECO:0007669"/>
    <property type="project" value="TreeGrafter"/>
</dbReference>
<dbReference type="EMBL" id="VJMH01007276">
    <property type="protein sequence ID" value="KAF0684526.1"/>
    <property type="molecule type" value="Genomic_DNA"/>
</dbReference>
<feature type="region of interest" description="Disordered" evidence="2">
    <location>
        <begin position="1"/>
        <end position="42"/>
    </location>
</feature>
<dbReference type="EMBL" id="CAADRA010007302">
    <property type="protein sequence ID" value="VFU00170.1"/>
    <property type="molecule type" value="Genomic_DNA"/>
</dbReference>
<evidence type="ECO:0000313" key="6">
    <source>
        <dbReference type="Proteomes" id="UP000332933"/>
    </source>
</evidence>
<dbReference type="GO" id="GO:1990316">
    <property type="term" value="C:Atg1/ULK1 kinase complex"/>
    <property type="evidence" value="ECO:0007669"/>
    <property type="project" value="InterPro"/>
</dbReference>
<reference evidence="4" key="2">
    <citation type="submission" date="2019-06" db="EMBL/GenBank/DDBJ databases">
        <title>Genomics analysis of Aphanomyces spp. identifies a new class of oomycete effector associated with host adaptation.</title>
        <authorList>
            <person name="Gaulin E."/>
        </authorList>
    </citation>
    <scope>NUCLEOTIDE SEQUENCE</scope>
    <source>
        <strain evidence="4">CBS 578.67</strain>
    </source>
</reference>
<feature type="compositionally biased region" description="Low complexity" evidence="2">
    <location>
        <begin position="529"/>
        <end position="539"/>
    </location>
</feature>
<dbReference type="InterPro" id="IPR018731">
    <property type="entry name" value="Atg13_N"/>
</dbReference>
<dbReference type="PANTHER" id="PTHR13430">
    <property type="match status" value="1"/>
</dbReference>
<dbReference type="Pfam" id="PF10033">
    <property type="entry name" value="ATG13"/>
    <property type="match status" value="1"/>
</dbReference>
<evidence type="ECO:0000313" key="5">
    <source>
        <dbReference type="EMBL" id="VFU00170.1"/>
    </source>
</evidence>
<keyword evidence="6" id="KW-1185">Reference proteome</keyword>
<dbReference type="Gene3D" id="3.30.900.10">
    <property type="entry name" value="HORMA domain"/>
    <property type="match status" value="1"/>
</dbReference>
<feature type="compositionally biased region" description="Low complexity" evidence="2">
    <location>
        <begin position="452"/>
        <end position="463"/>
    </location>
</feature>